<gene>
    <name evidence="1" type="ORF">QBC37DRAFT_407255</name>
</gene>
<sequence length="167" mass="19110">MYITLKLLEALLVIPLPAIVLRASIIVRWLELRSSSWPFSDEISSESAIYAPSFLPVYLIQHSELISITSTTRSRIIIVLCQHACRDLDAVRSYLGLGARIWPPCGVTPQNLEAETCQLRSWPKDTVPKPKRQRGVSLITRTISHGREVYHPYSSPHKQYRFDVRQQ</sequence>
<proteinExistence type="predicted"/>
<organism evidence="1 2">
    <name type="scientific">Rhypophila decipiens</name>
    <dbReference type="NCBI Taxonomy" id="261697"/>
    <lineage>
        <taxon>Eukaryota</taxon>
        <taxon>Fungi</taxon>
        <taxon>Dikarya</taxon>
        <taxon>Ascomycota</taxon>
        <taxon>Pezizomycotina</taxon>
        <taxon>Sordariomycetes</taxon>
        <taxon>Sordariomycetidae</taxon>
        <taxon>Sordariales</taxon>
        <taxon>Naviculisporaceae</taxon>
        <taxon>Rhypophila</taxon>
    </lineage>
</organism>
<comment type="caution">
    <text evidence="1">The sequence shown here is derived from an EMBL/GenBank/DDBJ whole genome shotgun (WGS) entry which is preliminary data.</text>
</comment>
<evidence type="ECO:0000313" key="1">
    <source>
        <dbReference type="EMBL" id="KAK4206283.1"/>
    </source>
</evidence>
<protein>
    <submittedName>
        <fullName evidence="1">Uncharacterized protein</fullName>
    </submittedName>
</protein>
<dbReference type="Proteomes" id="UP001301769">
    <property type="component" value="Unassembled WGS sequence"/>
</dbReference>
<reference evidence="1" key="2">
    <citation type="submission" date="2023-05" db="EMBL/GenBank/DDBJ databases">
        <authorList>
            <consortium name="Lawrence Berkeley National Laboratory"/>
            <person name="Steindorff A."/>
            <person name="Hensen N."/>
            <person name="Bonometti L."/>
            <person name="Westerberg I."/>
            <person name="Brannstrom I.O."/>
            <person name="Guillou S."/>
            <person name="Cros-Aarteil S."/>
            <person name="Calhoun S."/>
            <person name="Haridas S."/>
            <person name="Kuo A."/>
            <person name="Mondo S."/>
            <person name="Pangilinan J."/>
            <person name="Riley R."/>
            <person name="Labutti K."/>
            <person name="Andreopoulos B."/>
            <person name="Lipzen A."/>
            <person name="Chen C."/>
            <person name="Yanf M."/>
            <person name="Daum C."/>
            <person name="Ng V."/>
            <person name="Clum A."/>
            <person name="Ohm R."/>
            <person name="Martin F."/>
            <person name="Silar P."/>
            <person name="Natvig D."/>
            <person name="Lalanne C."/>
            <person name="Gautier V."/>
            <person name="Ament-Velasquez S.L."/>
            <person name="Kruys A."/>
            <person name="Hutchinson M.I."/>
            <person name="Powell A.J."/>
            <person name="Barry K."/>
            <person name="Miller A.N."/>
            <person name="Grigoriev I.V."/>
            <person name="Debuchy R."/>
            <person name="Gladieux P."/>
            <person name="Thoren M.H."/>
            <person name="Johannesson H."/>
        </authorList>
    </citation>
    <scope>NUCLEOTIDE SEQUENCE</scope>
    <source>
        <strain evidence="1">PSN293</strain>
    </source>
</reference>
<evidence type="ECO:0000313" key="2">
    <source>
        <dbReference type="Proteomes" id="UP001301769"/>
    </source>
</evidence>
<dbReference type="AlphaFoldDB" id="A0AAN6XST0"/>
<keyword evidence="2" id="KW-1185">Reference proteome</keyword>
<name>A0AAN6XST0_9PEZI</name>
<reference evidence="1" key="1">
    <citation type="journal article" date="2023" name="Mol. Phylogenet. Evol.">
        <title>Genome-scale phylogeny and comparative genomics of the fungal order Sordariales.</title>
        <authorList>
            <person name="Hensen N."/>
            <person name="Bonometti L."/>
            <person name="Westerberg I."/>
            <person name="Brannstrom I.O."/>
            <person name="Guillou S."/>
            <person name="Cros-Aarteil S."/>
            <person name="Calhoun S."/>
            <person name="Haridas S."/>
            <person name="Kuo A."/>
            <person name="Mondo S."/>
            <person name="Pangilinan J."/>
            <person name="Riley R."/>
            <person name="LaButti K."/>
            <person name="Andreopoulos B."/>
            <person name="Lipzen A."/>
            <person name="Chen C."/>
            <person name="Yan M."/>
            <person name="Daum C."/>
            <person name="Ng V."/>
            <person name="Clum A."/>
            <person name="Steindorff A."/>
            <person name="Ohm R.A."/>
            <person name="Martin F."/>
            <person name="Silar P."/>
            <person name="Natvig D.O."/>
            <person name="Lalanne C."/>
            <person name="Gautier V."/>
            <person name="Ament-Velasquez S.L."/>
            <person name="Kruys A."/>
            <person name="Hutchinson M.I."/>
            <person name="Powell A.J."/>
            <person name="Barry K."/>
            <person name="Miller A.N."/>
            <person name="Grigoriev I.V."/>
            <person name="Debuchy R."/>
            <person name="Gladieux P."/>
            <person name="Hiltunen Thoren M."/>
            <person name="Johannesson H."/>
        </authorList>
    </citation>
    <scope>NUCLEOTIDE SEQUENCE</scope>
    <source>
        <strain evidence="1">PSN293</strain>
    </source>
</reference>
<accession>A0AAN6XST0</accession>
<dbReference type="EMBL" id="MU858451">
    <property type="protein sequence ID" value="KAK4206283.1"/>
    <property type="molecule type" value="Genomic_DNA"/>
</dbReference>